<reference evidence="1 2" key="1">
    <citation type="submission" date="2015-11" db="EMBL/GenBank/DDBJ databases">
        <title>Genomic analysis of 38 Legionella species identifies large and diverse effector repertoires.</title>
        <authorList>
            <person name="Burstein D."/>
            <person name="Amaro F."/>
            <person name="Zusman T."/>
            <person name="Lifshitz Z."/>
            <person name="Cohen O."/>
            <person name="Gilbert J.A."/>
            <person name="Pupko T."/>
            <person name="Shuman H.A."/>
            <person name="Segal G."/>
        </authorList>
    </citation>
    <scope>NUCLEOTIDE SEQUENCE [LARGE SCALE GENOMIC DNA]</scope>
    <source>
        <strain evidence="1 2">Mt.St.Helens-9</strain>
    </source>
</reference>
<evidence type="ECO:0000313" key="1">
    <source>
        <dbReference type="EMBL" id="KTD65349.1"/>
    </source>
</evidence>
<evidence type="ECO:0000313" key="2">
    <source>
        <dbReference type="Proteomes" id="UP000054877"/>
    </source>
</evidence>
<organism evidence="1 2">
    <name type="scientific">Legionella spiritensis</name>
    <dbReference type="NCBI Taxonomy" id="452"/>
    <lineage>
        <taxon>Bacteria</taxon>
        <taxon>Pseudomonadati</taxon>
        <taxon>Pseudomonadota</taxon>
        <taxon>Gammaproteobacteria</taxon>
        <taxon>Legionellales</taxon>
        <taxon>Legionellaceae</taxon>
        <taxon>Legionella</taxon>
    </lineage>
</organism>
<dbReference type="OrthoDB" id="5653364at2"/>
<keyword evidence="2" id="KW-1185">Reference proteome</keyword>
<accession>A0A0W0Z899</accession>
<protein>
    <submittedName>
        <fullName evidence="1">Uncharacterized protein</fullName>
    </submittedName>
</protein>
<name>A0A0W0Z899_LEGSP</name>
<dbReference type="AlphaFoldDB" id="A0A0W0Z899"/>
<dbReference type="PATRIC" id="fig|452.5.peg.730"/>
<dbReference type="RefSeq" id="WP_058482616.1">
    <property type="nucleotide sequence ID" value="NZ_CAAAII010000002.1"/>
</dbReference>
<dbReference type="EMBL" id="LNYX01000007">
    <property type="protein sequence ID" value="KTD65349.1"/>
    <property type="molecule type" value="Genomic_DNA"/>
</dbReference>
<proteinExistence type="predicted"/>
<comment type="caution">
    <text evidence="1">The sequence shown here is derived from an EMBL/GenBank/DDBJ whole genome shotgun (WGS) entry which is preliminary data.</text>
</comment>
<dbReference type="STRING" id="452.Lspi_0666"/>
<dbReference type="Proteomes" id="UP000054877">
    <property type="component" value="Unassembled WGS sequence"/>
</dbReference>
<sequence>MNSLDAIERAVGMEYFDEESLELAQKPQADLTLQASTNKIVVIAKHLQPDTNSITVLNKRHA</sequence>
<gene>
    <name evidence="1" type="ORF">Lspi_0666</name>
</gene>